<dbReference type="GO" id="GO:0005694">
    <property type="term" value="C:chromosome"/>
    <property type="evidence" value="ECO:0007669"/>
    <property type="project" value="UniProtKB-SubCell"/>
</dbReference>
<reference evidence="10" key="1">
    <citation type="journal article" date="2021" name="Evol. Appl.">
        <title>The genome of the Pyrenean desman and the effects of bottlenecks and inbreeding on the genomic landscape of an endangered species.</title>
        <authorList>
            <person name="Escoda L."/>
            <person name="Castresana J."/>
        </authorList>
    </citation>
    <scope>NUCLEOTIDE SEQUENCE</scope>
    <source>
        <strain evidence="10">IBE-C5619</strain>
    </source>
</reference>
<dbReference type="Proteomes" id="UP000700334">
    <property type="component" value="Unassembled WGS sequence"/>
</dbReference>
<keyword evidence="5" id="KW-0808">Transferase</keyword>
<organism evidence="10 11">
    <name type="scientific">Galemys pyrenaicus</name>
    <name type="common">Iberian desman</name>
    <name type="synonym">Pyrenean desman</name>
    <dbReference type="NCBI Taxonomy" id="202257"/>
    <lineage>
        <taxon>Eukaryota</taxon>
        <taxon>Metazoa</taxon>
        <taxon>Chordata</taxon>
        <taxon>Craniata</taxon>
        <taxon>Vertebrata</taxon>
        <taxon>Euteleostomi</taxon>
        <taxon>Mammalia</taxon>
        <taxon>Eutheria</taxon>
        <taxon>Laurasiatheria</taxon>
        <taxon>Eulipotyphla</taxon>
        <taxon>Talpidae</taxon>
        <taxon>Galemys</taxon>
    </lineage>
</organism>
<evidence type="ECO:0000256" key="8">
    <source>
        <dbReference type="ARBA" id="ARBA00023242"/>
    </source>
</evidence>
<comment type="subcellular location">
    <subcellularLocation>
        <location evidence="2">Chromosome</location>
    </subcellularLocation>
    <subcellularLocation>
        <location evidence="1">Nucleus</location>
    </subcellularLocation>
</comment>
<feature type="non-terminal residue" evidence="10">
    <location>
        <position position="1"/>
    </location>
</feature>
<evidence type="ECO:0000256" key="6">
    <source>
        <dbReference type="ARBA" id="ARBA00022691"/>
    </source>
</evidence>
<dbReference type="OrthoDB" id="6627536at2759"/>
<dbReference type="EMBL" id="JAGFMF010012279">
    <property type="protein sequence ID" value="KAG8504968.1"/>
    <property type="molecule type" value="Genomic_DNA"/>
</dbReference>
<dbReference type="PANTHER" id="PTHR12977">
    <property type="entry name" value="SUPPRESSOR OF VARIEGATION 4-20-RELATED"/>
    <property type="match status" value="1"/>
</dbReference>
<keyword evidence="4" id="KW-0489">Methyltransferase</keyword>
<dbReference type="GO" id="GO:0032259">
    <property type="term" value="P:methylation"/>
    <property type="evidence" value="ECO:0007669"/>
    <property type="project" value="UniProtKB-KW"/>
</dbReference>
<proteinExistence type="predicted"/>
<evidence type="ECO:0000256" key="3">
    <source>
        <dbReference type="ARBA" id="ARBA00022454"/>
    </source>
</evidence>
<dbReference type="GO" id="GO:0005634">
    <property type="term" value="C:nucleus"/>
    <property type="evidence" value="ECO:0007669"/>
    <property type="project" value="UniProtKB-SubCell"/>
</dbReference>
<keyword evidence="8" id="KW-0539">Nucleus</keyword>
<sequence length="188" mass="21394">MSAKELCENYDLAISLVIDTHLGFQMHTMNTSAILRNKGHFSKSDSYQHNNPVRFWTNKGRQEQKEVIESDKKDEHLEKDFKCLTSGNGHTCMRDIVELNLEDKCLLIVEVDFLKKIICFVTIILVKDEELVLLNVEWASLCLLISIVTAPKLSATTVMQTPHRNKQNKTKQKEDDNATSNQKSSAGV</sequence>
<dbReference type="Gene3D" id="1.10.10.1700">
    <property type="entry name" value="Histone-lysine N-methyltransferase"/>
    <property type="match status" value="1"/>
</dbReference>
<keyword evidence="7" id="KW-0156">Chromatin regulator</keyword>
<dbReference type="InterPro" id="IPR039977">
    <property type="entry name" value="Suv4-20/Set9"/>
</dbReference>
<feature type="region of interest" description="Disordered" evidence="9">
    <location>
        <begin position="158"/>
        <end position="188"/>
    </location>
</feature>
<evidence type="ECO:0000313" key="11">
    <source>
        <dbReference type="Proteomes" id="UP000700334"/>
    </source>
</evidence>
<keyword evidence="6" id="KW-0949">S-adenosyl-L-methionine</keyword>
<accession>A0A8J6DG27</accession>
<evidence type="ECO:0000256" key="7">
    <source>
        <dbReference type="ARBA" id="ARBA00022853"/>
    </source>
</evidence>
<evidence type="ECO:0000256" key="1">
    <source>
        <dbReference type="ARBA" id="ARBA00004123"/>
    </source>
</evidence>
<comment type="caution">
    <text evidence="10">The sequence shown here is derived from an EMBL/GenBank/DDBJ whole genome shotgun (WGS) entry which is preliminary data.</text>
</comment>
<gene>
    <name evidence="10" type="ORF">J0S82_017553</name>
</gene>
<keyword evidence="11" id="KW-1185">Reference proteome</keyword>
<evidence type="ECO:0000256" key="5">
    <source>
        <dbReference type="ARBA" id="ARBA00022679"/>
    </source>
</evidence>
<feature type="compositionally biased region" description="Polar residues" evidence="9">
    <location>
        <begin position="178"/>
        <end position="188"/>
    </location>
</feature>
<evidence type="ECO:0000256" key="9">
    <source>
        <dbReference type="SAM" id="MobiDB-lite"/>
    </source>
</evidence>
<dbReference type="AlphaFoldDB" id="A0A8J6DG27"/>
<name>A0A8J6DG27_GALPY</name>
<evidence type="ECO:0000256" key="4">
    <source>
        <dbReference type="ARBA" id="ARBA00022603"/>
    </source>
</evidence>
<keyword evidence="3" id="KW-0158">Chromosome</keyword>
<dbReference type="InterPro" id="IPR041938">
    <property type="entry name" value="Hist-Lys_N-MTase_N"/>
</dbReference>
<evidence type="ECO:0000256" key="2">
    <source>
        <dbReference type="ARBA" id="ARBA00004286"/>
    </source>
</evidence>
<evidence type="ECO:0000313" key="10">
    <source>
        <dbReference type="EMBL" id="KAG8504968.1"/>
    </source>
</evidence>
<protein>
    <submittedName>
        <fullName evidence="10">Histone-lysine N-methyltransferase KMT5B</fullName>
    </submittedName>
</protein>
<dbReference type="PANTHER" id="PTHR12977:SF12">
    <property type="entry name" value="HISTONE-LYSINE N-METHYLTRANSFERASE KMT5B"/>
    <property type="match status" value="1"/>
</dbReference>
<dbReference type="GO" id="GO:0042799">
    <property type="term" value="F:histone H4K20 methyltransferase activity"/>
    <property type="evidence" value="ECO:0007669"/>
    <property type="project" value="TreeGrafter"/>
</dbReference>